<dbReference type="InterPro" id="IPR051229">
    <property type="entry name" value="ALYREF_mRNA_export"/>
</dbReference>
<dbReference type="PANTHER" id="PTHR19965:SF82">
    <property type="entry name" value="THO COMPLEX SUBUNIT 4"/>
    <property type="match status" value="1"/>
</dbReference>
<feature type="domain" description="RRM" evidence="4">
    <location>
        <begin position="92"/>
        <end position="169"/>
    </location>
</feature>
<name>A0A6G1GIM2_9PEZI</name>
<evidence type="ECO:0000256" key="2">
    <source>
        <dbReference type="PROSITE-ProRule" id="PRU00176"/>
    </source>
</evidence>
<feature type="compositionally biased region" description="Basic and acidic residues" evidence="3">
    <location>
        <begin position="20"/>
        <end position="85"/>
    </location>
</feature>
<dbReference type="InterPro" id="IPR012677">
    <property type="entry name" value="Nucleotide-bd_a/b_plait_sf"/>
</dbReference>
<organism evidence="5 6">
    <name type="scientific">Aulographum hederae CBS 113979</name>
    <dbReference type="NCBI Taxonomy" id="1176131"/>
    <lineage>
        <taxon>Eukaryota</taxon>
        <taxon>Fungi</taxon>
        <taxon>Dikarya</taxon>
        <taxon>Ascomycota</taxon>
        <taxon>Pezizomycotina</taxon>
        <taxon>Dothideomycetes</taxon>
        <taxon>Pleosporomycetidae</taxon>
        <taxon>Aulographales</taxon>
        <taxon>Aulographaceae</taxon>
    </lineage>
</organism>
<dbReference type="SUPFAM" id="SSF54928">
    <property type="entry name" value="RNA-binding domain, RBD"/>
    <property type="match status" value="1"/>
</dbReference>
<dbReference type="Proteomes" id="UP000800041">
    <property type="component" value="Unassembled WGS sequence"/>
</dbReference>
<dbReference type="InterPro" id="IPR035979">
    <property type="entry name" value="RBD_domain_sf"/>
</dbReference>
<accession>A0A6G1GIM2</accession>
<evidence type="ECO:0000259" key="4">
    <source>
        <dbReference type="PROSITE" id="PS50102"/>
    </source>
</evidence>
<dbReference type="AlphaFoldDB" id="A0A6G1GIM2"/>
<dbReference type="CDD" id="cd12418">
    <property type="entry name" value="RRM_Aly_REF_like"/>
    <property type="match status" value="1"/>
</dbReference>
<feature type="compositionally biased region" description="Basic and acidic residues" evidence="3">
    <location>
        <begin position="252"/>
        <end position="269"/>
    </location>
</feature>
<dbReference type="PANTHER" id="PTHR19965">
    <property type="entry name" value="RNA AND EXPORT FACTOR BINDING PROTEIN"/>
    <property type="match status" value="1"/>
</dbReference>
<dbReference type="SMART" id="SM00360">
    <property type="entry name" value="RRM"/>
    <property type="match status" value="1"/>
</dbReference>
<dbReference type="GO" id="GO:0003729">
    <property type="term" value="F:mRNA binding"/>
    <property type="evidence" value="ECO:0007669"/>
    <property type="project" value="TreeGrafter"/>
</dbReference>
<dbReference type="OrthoDB" id="5382468at2759"/>
<dbReference type="EMBL" id="ML977229">
    <property type="protein sequence ID" value="KAF1980680.1"/>
    <property type="molecule type" value="Genomic_DNA"/>
</dbReference>
<feature type="compositionally biased region" description="Low complexity" evidence="3">
    <location>
        <begin position="292"/>
        <end position="308"/>
    </location>
</feature>
<gene>
    <name evidence="5" type="ORF">K402DRAFT_275265</name>
</gene>
<keyword evidence="6" id="KW-1185">Reference proteome</keyword>
<feature type="region of interest" description="Disordered" evidence="3">
    <location>
        <begin position="165"/>
        <end position="321"/>
    </location>
</feature>
<feature type="region of interest" description="Disordered" evidence="3">
    <location>
        <begin position="1"/>
        <end position="86"/>
    </location>
</feature>
<dbReference type="SMART" id="SM01218">
    <property type="entry name" value="FoP_duplication"/>
    <property type="match status" value="1"/>
</dbReference>
<dbReference type="GO" id="GO:0005634">
    <property type="term" value="C:nucleus"/>
    <property type="evidence" value="ECO:0007669"/>
    <property type="project" value="TreeGrafter"/>
</dbReference>
<evidence type="ECO:0000256" key="1">
    <source>
        <dbReference type="ARBA" id="ARBA00022884"/>
    </source>
</evidence>
<evidence type="ECO:0000313" key="6">
    <source>
        <dbReference type="Proteomes" id="UP000800041"/>
    </source>
</evidence>
<proteinExistence type="predicted"/>
<dbReference type="InterPro" id="IPR025715">
    <property type="entry name" value="FoP_C"/>
</dbReference>
<evidence type="ECO:0000256" key="3">
    <source>
        <dbReference type="SAM" id="MobiDB-lite"/>
    </source>
</evidence>
<protein>
    <submittedName>
        <fullName evidence="5">RNA-binding domain-containing protein</fullName>
    </submittedName>
</protein>
<dbReference type="Pfam" id="PF00076">
    <property type="entry name" value="RRM_1"/>
    <property type="match status" value="1"/>
</dbReference>
<dbReference type="InterPro" id="IPR000504">
    <property type="entry name" value="RRM_dom"/>
</dbReference>
<evidence type="ECO:0000313" key="5">
    <source>
        <dbReference type="EMBL" id="KAF1980680.1"/>
    </source>
</evidence>
<sequence>MDRALAAERAQRTRNPRGPRNNDRNDRRNLTPRDGVRKTYKDEKTNLDEEWVHDRFHDGPDQPRDPANDHWNRRRSPPREPRARNDNAVSLTRLRIENLHYEITEDDIHELFLRIGRVEETRLLYDKSGRSAGIAFVTFDNYRDAKTAVEEYDGANAREQPIRVSIIPLRQPPNTSQPRLPPAPIAGQSRSLFDRVEPPAGGNRGRGRSASPVDDDDMRIRGRRTRNDSGRTAPRRSPLPRGVGRGGRRPGARREDSARESKGRRDENKPTGGARPRKTAEELDAEMNDYWTNENNNGGNTNGQAGAGDVPAAYYDDDMIS</sequence>
<dbReference type="Gene3D" id="3.30.70.330">
    <property type="match status" value="1"/>
</dbReference>
<keyword evidence="1 2" id="KW-0694">RNA-binding</keyword>
<dbReference type="PROSITE" id="PS50102">
    <property type="entry name" value="RRM"/>
    <property type="match status" value="1"/>
</dbReference>
<feature type="compositionally biased region" description="Basic and acidic residues" evidence="3">
    <location>
        <begin position="1"/>
        <end position="11"/>
    </location>
</feature>
<reference evidence="5" key="1">
    <citation type="journal article" date="2020" name="Stud. Mycol.">
        <title>101 Dothideomycetes genomes: a test case for predicting lifestyles and emergence of pathogens.</title>
        <authorList>
            <person name="Haridas S."/>
            <person name="Albert R."/>
            <person name="Binder M."/>
            <person name="Bloem J."/>
            <person name="Labutti K."/>
            <person name="Salamov A."/>
            <person name="Andreopoulos B."/>
            <person name="Baker S."/>
            <person name="Barry K."/>
            <person name="Bills G."/>
            <person name="Bluhm B."/>
            <person name="Cannon C."/>
            <person name="Castanera R."/>
            <person name="Culley D."/>
            <person name="Daum C."/>
            <person name="Ezra D."/>
            <person name="Gonzalez J."/>
            <person name="Henrissat B."/>
            <person name="Kuo A."/>
            <person name="Liang C."/>
            <person name="Lipzen A."/>
            <person name="Lutzoni F."/>
            <person name="Magnuson J."/>
            <person name="Mondo S."/>
            <person name="Nolan M."/>
            <person name="Ohm R."/>
            <person name="Pangilinan J."/>
            <person name="Park H.-J."/>
            <person name="Ramirez L."/>
            <person name="Alfaro M."/>
            <person name="Sun H."/>
            <person name="Tritt A."/>
            <person name="Yoshinaga Y."/>
            <person name="Zwiers L.-H."/>
            <person name="Turgeon B."/>
            <person name="Goodwin S."/>
            <person name="Spatafora J."/>
            <person name="Crous P."/>
            <person name="Grigoriev I."/>
        </authorList>
    </citation>
    <scope>NUCLEOTIDE SEQUENCE</scope>
    <source>
        <strain evidence="5">CBS 113979</strain>
    </source>
</reference>